<keyword evidence="4" id="KW-1185">Reference proteome</keyword>
<name>A0A9X1UUT9_9FLAO</name>
<dbReference type="Pfam" id="PF13298">
    <property type="entry name" value="LigD_N"/>
    <property type="match status" value="1"/>
</dbReference>
<dbReference type="RefSeq" id="WP_240095882.1">
    <property type="nucleotide sequence ID" value="NZ_JAJSON010000008.1"/>
</dbReference>
<sequence length="203" mass="23120">MGKKGFLEKYHRKRNFDISSEPFGDESKKKDKDKQIFVIHKHDATNLHFDFRLLVDGVLKSWAVPKGPSTDPKVKRLAIPTEDHPLEYADFEGVIPEGQYGGGTVMVWDAGKFDNDKKDDEGNPIPMEEQIKNGHTTFILHGKKLKGGYTLIRTSKGDDEKWFLKKVDDEEADARRNPVSTENESVLTGRSMDEIAKEEKKDD</sequence>
<dbReference type="InterPro" id="IPR014144">
    <property type="entry name" value="LigD_PE_domain"/>
</dbReference>
<gene>
    <name evidence="3" type="ORF">LU635_02565</name>
</gene>
<dbReference type="GO" id="GO:0016874">
    <property type="term" value="F:ligase activity"/>
    <property type="evidence" value="ECO:0007669"/>
    <property type="project" value="UniProtKB-KW"/>
</dbReference>
<dbReference type="Proteomes" id="UP001139344">
    <property type="component" value="Unassembled WGS sequence"/>
</dbReference>
<dbReference type="EMBL" id="JAJSON010000008">
    <property type="protein sequence ID" value="MCG9970506.1"/>
    <property type="molecule type" value="Genomic_DNA"/>
</dbReference>
<dbReference type="PANTHER" id="PTHR39465">
    <property type="entry name" value="DNA LIGASE D, 3'-PHOSPHOESTERASE DOMAIN"/>
    <property type="match status" value="1"/>
</dbReference>
<evidence type="ECO:0000256" key="1">
    <source>
        <dbReference type="SAM" id="MobiDB-lite"/>
    </source>
</evidence>
<organism evidence="3 4">
    <name type="scientific">Christiangramia crocea</name>
    <dbReference type="NCBI Taxonomy" id="2904124"/>
    <lineage>
        <taxon>Bacteria</taxon>
        <taxon>Pseudomonadati</taxon>
        <taxon>Bacteroidota</taxon>
        <taxon>Flavobacteriia</taxon>
        <taxon>Flavobacteriales</taxon>
        <taxon>Flavobacteriaceae</taxon>
        <taxon>Christiangramia</taxon>
    </lineage>
</organism>
<evidence type="ECO:0000313" key="3">
    <source>
        <dbReference type="EMBL" id="MCG9970506.1"/>
    </source>
</evidence>
<keyword evidence="3" id="KW-0436">Ligase</keyword>
<proteinExistence type="predicted"/>
<feature type="compositionally biased region" description="Polar residues" evidence="1">
    <location>
        <begin position="178"/>
        <end position="188"/>
    </location>
</feature>
<reference evidence="3" key="1">
    <citation type="submission" date="2021-12" db="EMBL/GenBank/DDBJ databases">
        <title>Description of Gramella crocea sp. nov., a new bacterium isolated from activated sludge.</title>
        <authorList>
            <person name="Zhang X."/>
        </authorList>
    </citation>
    <scope>NUCLEOTIDE SEQUENCE</scope>
    <source>
        <strain evidence="3">YB25</strain>
    </source>
</reference>
<comment type="caution">
    <text evidence="3">The sequence shown here is derived from an EMBL/GenBank/DDBJ whole genome shotgun (WGS) entry which is preliminary data.</text>
</comment>
<dbReference type="PANTHER" id="PTHR39465:SF1">
    <property type="entry name" value="DNA LIGASE D 3'-PHOSPHOESTERASE DOMAIN-CONTAINING PROTEIN"/>
    <property type="match status" value="1"/>
</dbReference>
<evidence type="ECO:0000259" key="2">
    <source>
        <dbReference type="Pfam" id="PF13298"/>
    </source>
</evidence>
<protein>
    <submittedName>
        <fullName evidence="3">DNA ligase</fullName>
    </submittedName>
</protein>
<dbReference type="AlphaFoldDB" id="A0A9X1UUT9"/>
<evidence type="ECO:0000313" key="4">
    <source>
        <dbReference type="Proteomes" id="UP001139344"/>
    </source>
</evidence>
<accession>A0A9X1UUT9</accession>
<feature type="domain" description="DNA ligase D 3'-phosphoesterase" evidence="2">
    <location>
        <begin position="40"/>
        <end position="153"/>
    </location>
</feature>
<feature type="compositionally biased region" description="Basic and acidic residues" evidence="1">
    <location>
        <begin position="191"/>
        <end position="203"/>
    </location>
</feature>
<dbReference type="NCBIfam" id="TIGR02777">
    <property type="entry name" value="LigD_PE_dom"/>
    <property type="match status" value="1"/>
</dbReference>
<feature type="region of interest" description="Disordered" evidence="1">
    <location>
        <begin position="168"/>
        <end position="203"/>
    </location>
</feature>